<dbReference type="VEuPathDB" id="FungiDB:BDBG_08759"/>
<dbReference type="STRING" id="559298.A0A179UZV8"/>
<keyword evidence="2" id="KW-1185">Reference proteome</keyword>
<gene>
    <name evidence="1" type="ORF">BDBG_08759</name>
</gene>
<dbReference type="KEGG" id="bgh:BDBG_08759"/>
<dbReference type="EMBL" id="GG657475">
    <property type="protein sequence ID" value="OAT13585.1"/>
    <property type="molecule type" value="Genomic_DNA"/>
</dbReference>
<organism evidence="1 2">
    <name type="scientific">Blastomyces gilchristii (strain SLH14081)</name>
    <name type="common">Blastomyces dermatitidis</name>
    <dbReference type="NCBI Taxonomy" id="559298"/>
    <lineage>
        <taxon>Eukaryota</taxon>
        <taxon>Fungi</taxon>
        <taxon>Dikarya</taxon>
        <taxon>Ascomycota</taxon>
        <taxon>Pezizomycotina</taxon>
        <taxon>Eurotiomycetes</taxon>
        <taxon>Eurotiomycetidae</taxon>
        <taxon>Onygenales</taxon>
        <taxon>Ajellomycetaceae</taxon>
        <taxon>Blastomyces</taxon>
    </lineage>
</organism>
<protein>
    <submittedName>
        <fullName evidence="1">Uncharacterized protein</fullName>
    </submittedName>
</protein>
<dbReference type="AlphaFoldDB" id="A0A179UZV8"/>
<accession>A0A179UZV8</accession>
<dbReference type="GeneID" id="8501423"/>
<evidence type="ECO:0000313" key="1">
    <source>
        <dbReference type="EMBL" id="OAT13585.1"/>
    </source>
</evidence>
<dbReference type="Proteomes" id="UP000002038">
    <property type="component" value="Unassembled WGS sequence"/>
</dbReference>
<name>A0A179UZV8_BLAGS</name>
<sequence>MLHNTHCSAASQACIKTSILHLSLSKLPVSEVLNNEENPVNDEMKEQVNEKNIETQSENSQYLRISTPEPDISYRFFFHIQHTAEKMAENSGSFNFIKYDIFKSVIKSFIEFFIEFTVKSVIESAVKSFIKFTVKFFIKFTVEPFINSVIDFIKFIFNLKQFNTSI</sequence>
<dbReference type="RefSeq" id="XP_002620822.2">
    <property type="nucleotide sequence ID" value="XM_002620776.2"/>
</dbReference>
<reference evidence="2" key="1">
    <citation type="journal article" date="2015" name="PLoS Genet.">
        <title>The dynamic genome and transcriptome of the human fungal pathogen Blastomyces and close relative Emmonsia.</title>
        <authorList>
            <person name="Munoz J.F."/>
            <person name="Gauthier G.M."/>
            <person name="Desjardins C.A."/>
            <person name="Gallo J.E."/>
            <person name="Holder J."/>
            <person name="Sullivan T.D."/>
            <person name="Marty A.J."/>
            <person name="Carmen J.C."/>
            <person name="Chen Z."/>
            <person name="Ding L."/>
            <person name="Gujja S."/>
            <person name="Magrini V."/>
            <person name="Misas E."/>
            <person name="Mitreva M."/>
            <person name="Priest M."/>
            <person name="Saif S."/>
            <person name="Whiston E.A."/>
            <person name="Young S."/>
            <person name="Zeng Q."/>
            <person name="Goldman W.E."/>
            <person name="Mardis E.R."/>
            <person name="Taylor J.W."/>
            <person name="McEwen J.G."/>
            <person name="Clay O.K."/>
            <person name="Klein B.S."/>
            <person name="Cuomo C.A."/>
        </authorList>
    </citation>
    <scope>NUCLEOTIDE SEQUENCE [LARGE SCALE GENOMIC DNA]</scope>
    <source>
        <strain evidence="2">SLH14081</strain>
    </source>
</reference>
<dbReference type="OrthoDB" id="4188760at2759"/>
<proteinExistence type="predicted"/>
<evidence type="ECO:0000313" key="2">
    <source>
        <dbReference type="Proteomes" id="UP000002038"/>
    </source>
</evidence>